<dbReference type="Pfam" id="PF18378">
    <property type="entry name" value="Nup188_C"/>
    <property type="match status" value="1"/>
</dbReference>
<proteinExistence type="inferred from homology"/>
<evidence type="ECO:0000313" key="13">
    <source>
        <dbReference type="EMBL" id="CAI1615403.1"/>
    </source>
</evidence>
<feature type="domain" description="Nucleoporin Nup188 N-terminal" evidence="10">
    <location>
        <begin position="113"/>
        <end position="504"/>
    </location>
</feature>
<comment type="similarity">
    <text evidence="8">Belongs to the Nup188 family.</text>
</comment>
<keyword evidence="3" id="KW-0509">mRNA transport</keyword>
<evidence type="ECO:0000256" key="3">
    <source>
        <dbReference type="ARBA" id="ARBA00022816"/>
    </source>
</evidence>
<name>A0ABN8VEU4_SACEU</name>
<keyword evidence="2" id="KW-0813">Transport</keyword>
<dbReference type="InterPro" id="IPR018864">
    <property type="entry name" value="Nucleoporin_Nup188_N"/>
</dbReference>
<dbReference type="InterPro" id="IPR048883">
    <property type="entry name" value="Nup188_N-subdom_III"/>
</dbReference>
<keyword evidence="4" id="KW-0653">Protein transport</keyword>
<dbReference type="PANTHER" id="PTHR31431:SF1">
    <property type="entry name" value="NUCLEOPORIN NUP188"/>
    <property type="match status" value="1"/>
</dbReference>
<reference evidence="13" key="1">
    <citation type="submission" date="2022-08" db="EMBL/GenBank/DDBJ databases">
        <authorList>
            <person name="Byrne P K."/>
        </authorList>
    </citation>
    <scope>NUCLEOTIDE SEQUENCE</scope>
    <source>
        <strain evidence="13">UCD650</strain>
    </source>
</reference>
<dbReference type="Proteomes" id="UP001152964">
    <property type="component" value="Chromosome 13"/>
</dbReference>
<evidence type="ECO:0000256" key="6">
    <source>
        <dbReference type="ARBA" id="ARBA00023132"/>
    </source>
</evidence>
<evidence type="ECO:0000256" key="5">
    <source>
        <dbReference type="ARBA" id="ARBA00023010"/>
    </source>
</evidence>
<dbReference type="Pfam" id="PF21093">
    <property type="entry name" value="Nup188_N-subdom_III"/>
    <property type="match status" value="1"/>
</dbReference>
<dbReference type="InterPro" id="IPR041634">
    <property type="entry name" value="Nup188_C"/>
</dbReference>
<evidence type="ECO:0000256" key="1">
    <source>
        <dbReference type="ARBA" id="ARBA00004567"/>
    </source>
</evidence>
<protein>
    <recommendedName>
        <fullName evidence="9">Nucleoporin NUP188</fullName>
    </recommendedName>
</protein>
<feature type="domain" description="Nucleoporin Nup188 N-terminal subdomain III" evidence="12">
    <location>
        <begin position="580"/>
        <end position="1003"/>
    </location>
</feature>
<evidence type="ECO:0000256" key="7">
    <source>
        <dbReference type="ARBA" id="ARBA00023242"/>
    </source>
</evidence>
<evidence type="ECO:0000313" key="14">
    <source>
        <dbReference type="Proteomes" id="UP001152964"/>
    </source>
</evidence>
<evidence type="ECO:0000256" key="4">
    <source>
        <dbReference type="ARBA" id="ARBA00022927"/>
    </source>
</evidence>
<dbReference type="Pfam" id="PF10487">
    <property type="entry name" value="Nup188_N"/>
    <property type="match status" value="1"/>
</dbReference>
<dbReference type="Gene3D" id="1.25.10.70">
    <property type="match status" value="1"/>
</dbReference>
<dbReference type="InterPro" id="IPR044840">
    <property type="entry name" value="Nup188"/>
</dbReference>
<evidence type="ECO:0000256" key="2">
    <source>
        <dbReference type="ARBA" id="ARBA00022448"/>
    </source>
</evidence>
<keyword evidence="7" id="KW-0539">Nucleus</keyword>
<dbReference type="EMBL" id="OX291503">
    <property type="protein sequence ID" value="CAI1615403.1"/>
    <property type="molecule type" value="Genomic_DNA"/>
</dbReference>
<keyword evidence="14" id="KW-1185">Reference proteome</keyword>
<keyword evidence="6" id="KW-0906">Nuclear pore complex</keyword>
<feature type="domain" description="Nuclear pore protein Nup188 C-terminal" evidence="11">
    <location>
        <begin position="1332"/>
        <end position="1660"/>
    </location>
</feature>
<dbReference type="PANTHER" id="PTHR31431">
    <property type="entry name" value="NUCLEOPORIN NUP188 HOMOLOG"/>
    <property type="match status" value="1"/>
</dbReference>
<gene>
    <name evidence="13" type="primary">U6500M00430</name>
    <name evidence="13" type="ORF">SEUBUCD650_0M00430</name>
</gene>
<evidence type="ECO:0000259" key="10">
    <source>
        <dbReference type="Pfam" id="PF10487"/>
    </source>
</evidence>
<keyword evidence="5" id="KW-0811">Translocation</keyword>
<comment type="subcellular location">
    <subcellularLocation>
        <location evidence="1">Nucleus</location>
        <location evidence="1">Nuclear pore complex</location>
    </subcellularLocation>
</comment>
<evidence type="ECO:0000259" key="11">
    <source>
        <dbReference type="Pfam" id="PF18378"/>
    </source>
</evidence>
<accession>A0ABN8VEU4</accession>
<evidence type="ECO:0000256" key="8">
    <source>
        <dbReference type="ARBA" id="ARBA00038387"/>
    </source>
</evidence>
<evidence type="ECO:0000256" key="9">
    <source>
        <dbReference type="ARBA" id="ARBA00040174"/>
    </source>
</evidence>
<sequence>MLINVLNHSTKHNFSLPIPCRRQKKRTPPTMATHSIGNPAQELSFTYVANFINDAAADVSAVDASQLAQIRQFLKTHRATLIQSVSQPKPDVVAPRGDNKLRSLIAHLLQINVDDDPSFAHSEDPGLAAQLFISERSSKLHILYSLLVHLDIDPDVHSFFANDKFNIAERLISLIASIMQTYDTTTASVLEQGLIDDQDSVTLDSLVQLKNFSDLKLVLLILQILNLLILNTKVPVGIVNQWFLQFQNQFVEFIRHVGSPEKTIDTSSSQFYKFQNFQDLSYLSKTLVSRISSLTTITTILMLGLNTAVAQFDLQSPLYSDSRTFETINAALENDLTTSIVNEDPVFHPMIHYAWSCILYHRLALQQSESLENPEIAKFAQFAESRNIFPELDTLAEVLSFDPTYTTIITVFLEFSLNFIPITASTSHVFAKIVSKAPRQFIENFLTNDTFEDKLSILKAKLPLLNESLIPLINLSLIDTEFANFELKDINSFAISKNSLNDLDYDLIADITASSSSSSSDIIIPDLIELKSDLLVSPPLERDNSNSLMSIPKSTKAKILSIKQQQQEDNGQQPPITSNLIIFLYKYNGWSLVGRILQNLLHSYTEKGTQLDHSQHELMISIIKLIANVVDPRTTLERSNEILLSLSSSLDTTSSALNNASIIQVIFEIFEISLQKKDYNLIVKCCEFLTMLTPNYPHLVSSYLNRSELLDKYGKTGLSNMILGSVELSTGDYKFTIQLLKLTNIFIQESLSLQNSHISKRTKIDIINKLVLHAVHIFESYYSWKYNDFLQKFEIAFHLTSIFYNVLHNVFTMNPSQKDQLITFPSANKLLQVFLTPMDSIDLAPNTLMNILISPLDATTKILGDKILGNLYSRLMNNSFKLCKLLISIRGSNHDLKPSNLEKLIFMNSSKLIDVYTLPNYVFLKAQIIELLSYLVEAPWNDEYPFLLSFLGESKSMKFLEEVLSDLNSPVQNWGLLQNLYIFFTTLLESKQDGLSILFLTGQFASNKNSNDESSIDKNKSILTVLQKNALLLDSMPEEVSCKLLETITYVLNTWTNSKIFIKDCKFVDILLNKLKNSKTLFQKKENLTRDETIHLIKKYKLVSRIVEIFALYIYNSNDSNAKILSFLNQAHLFELVSHFFQIDGFDKTFHDDLNLKFQAQWPSLELKSFQKIPLSKINENENFGYGIQLLDLVLKNDPNWCEPSINQNDFRKEIIDASLNLQYVNYEISTAKAWGALITTFVKRSPNPLSDSFIDLVAHFLQLNIEFGSDKQLFTQIYLERIELAFYILYSFKLSGKSLNERKIVELLNKIFIIFKSDEIDFIKMIGGSFKNNFYRPLLRSALILLELVTTGDHFIESVSDQLLEFFESVFSKGVYLILSNILCQINKCSTRSLNADHATQIANLEENTQDLLLLLSLFKKITDLSPSKKFNVILASSLNEVGTLKVILNLYSSAHLVRINDEPVLGQITLTFISELCSIEQIADTFINSGLYTVLLESPLSVAIQQGDIKPELSPRLHNIWSNGLLSIILLLLSQLGIKVLPETCLFVSYFGKQIKSTIYNWGDNKLAVSSSLIKETNQLVLLQKMLNLLNYQELLIESKNSDDKDRVVELVIGLDSDYDKKRLSAALSKFLTHPKYLNSRIIPTTLEEQQLLEDEPKRLEFVKGISRDIRTLQDSLFKGA</sequence>
<organism evidence="13 14">
    <name type="scientific">Saccharomyces eubayanus</name>
    <name type="common">Yeast</name>
    <dbReference type="NCBI Taxonomy" id="1080349"/>
    <lineage>
        <taxon>Eukaryota</taxon>
        <taxon>Fungi</taxon>
        <taxon>Dikarya</taxon>
        <taxon>Ascomycota</taxon>
        <taxon>Saccharomycotina</taxon>
        <taxon>Saccharomycetes</taxon>
        <taxon>Saccharomycetales</taxon>
        <taxon>Saccharomycetaceae</taxon>
        <taxon>Saccharomyces</taxon>
    </lineage>
</organism>
<evidence type="ECO:0000259" key="12">
    <source>
        <dbReference type="Pfam" id="PF21093"/>
    </source>
</evidence>